<dbReference type="AlphaFoldDB" id="A0AAE3UFC4"/>
<dbReference type="RefSeq" id="WP_314510705.1">
    <property type="nucleotide sequence ID" value="NZ_JASJOU010000003.1"/>
</dbReference>
<gene>
    <name evidence="1" type="ORF">QNI22_11160</name>
</gene>
<keyword evidence="2" id="KW-1185">Reference proteome</keyword>
<organism evidence="1 2">
    <name type="scientific">Xanthocytophaga agilis</name>
    <dbReference type="NCBI Taxonomy" id="3048010"/>
    <lineage>
        <taxon>Bacteria</taxon>
        <taxon>Pseudomonadati</taxon>
        <taxon>Bacteroidota</taxon>
        <taxon>Cytophagia</taxon>
        <taxon>Cytophagales</taxon>
        <taxon>Rhodocytophagaceae</taxon>
        <taxon>Xanthocytophaga</taxon>
    </lineage>
</organism>
<accession>A0AAE3UFC4</accession>
<evidence type="ECO:0000313" key="1">
    <source>
        <dbReference type="EMBL" id="MDJ1501212.1"/>
    </source>
</evidence>
<protein>
    <submittedName>
        <fullName evidence="1">Uncharacterized protein</fullName>
    </submittedName>
</protein>
<sequence>MTAKEFTEQLKAKTPDIDLLIASVGSEIAPVIIKEYTCLPKNESYQENTNPIIELITNYKSQISLGFIGFIQELSTINGFIHFALFQEDLVLLDKDSDEIIVVLPDDIFLLEPGQYPAIRFYCAQNASSFLEVIISYAEINTNELLGKRYTLQKEEFLLEELSQKAGGEKYKKFISVLLNIQTPQS</sequence>
<comment type="caution">
    <text evidence="1">The sequence shown here is derived from an EMBL/GenBank/DDBJ whole genome shotgun (WGS) entry which is preliminary data.</text>
</comment>
<name>A0AAE3UFC4_9BACT</name>
<reference evidence="1" key="1">
    <citation type="submission" date="2023-05" db="EMBL/GenBank/DDBJ databases">
        <authorList>
            <person name="Zhang X."/>
        </authorList>
    </citation>
    <scope>NUCLEOTIDE SEQUENCE</scope>
    <source>
        <strain evidence="1">BD1B2-1</strain>
    </source>
</reference>
<evidence type="ECO:0000313" key="2">
    <source>
        <dbReference type="Proteomes" id="UP001232063"/>
    </source>
</evidence>
<dbReference type="EMBL" id="JASJOU010000003">
    <property type="protein sequence ID" value="MDJ1501212.1"/>
    <property type="molecule type" value="Genomic_DNA"/>
</dbReference>
<proteinExistence type="predicted"/>
<dbReference type="Proteomes" id="UP001232063">
    <property type="component" value="Unassembled WGS sequence"/>
</dbReference>